<accession>M4VGE1</accession>
<dbReference type="OrthoDB" id="9859766at2"/>
<dbReference type="RefSeq" id="WP_015466671.1">
    <property type="nucleotide sequence ID" value="NC_020812.1"/>
</dbReference>
<dbReference type="HOGENOM" id="CLU_2789221_0_0_5"/>
<evidence type="ECO:0000313" key="2">
    <source>
        <dbReference type="Proteomes" id="UP000011932"/>
    </source>
</evidence>
<protein>
    <submittedName>
        <fullName evidence="1">Uncharacterized protein</fullName>
    </submittedName>
</protein>
<gene>
    <name evidence="1" type="ORF">A11S_276</name>
</gene>
<evidence type="ECO:0000313" key="1">
    <source>
        <dbReference type="EMBL" id="AGH97111.1"/>
    </source>
</evidence>
<proteinExistence type="predicted"/>
<dbReference type="EMBL" id="CP003538">
    <property type="protein sequence ID" value="AGH97111.1"/>
    <property type="molecule type" value="Genomic_DNA"/>
</dbReference>
<sequence>MKKIDGANDSGDGVKHYDYEKIKGIVDSLQYLKEEARNCGNEDVETLIQSTFNIMITTYCMILRERLPRQVFDMSPATN</sequence>
<dbReference type="Proteomes" id="UP000011932">
    <property type="component" value="Chromosome"/>
</dbReference>
<reference evidence="1 2" key="1">
    <citation type="journal article" date="2013" name="ISME J.">
        <title>By their genes ye shall know them: genomic signatures of predatory bacteria.</title>
        <authorList>
            <person name="Pasternak Z."/>
            <person name="Pietrokovski S."/>
            <person name="Rotem O."/>
            <person name="Gophna U."/>
            <person name="Lurie-Weinberger M.N."/>
            <person name="Jurkevitch E."/>
        </authorList>
    </citation>
    <scope>NUCLEOTIDE SEQUENCE [LARGE SCALE GENOMIC DNA]</scope>
    <source>
        <strain evidence="1">EPB</strain>
    </source>
</reference>
<dbReference type="AlphaFoldDB" id="M4VGE1"/>
<name>M4VGE1_9BACT</name>
<organism evidence="1 2">
    <name type="scientific">Micavibrio aeruginosavorus EPB</name>
    <dbReference type="NCBI Taxonomy" id="349215"/>
    <lineage>
        <taxon>Bacteria</taxon>
        <taxon>Pseudomonadati</taxon>
        <taxon>Bdellovibrionota</taxon>
        <taxon>Bdellovibrionia</taxon>
        <taxon>Bdellovibrionales</taxon>
        <taxon>Pseudobdellovibrionaceae</taxon>
        <taxon>Micavibrio</taxon>
    </lineage>
</organism>
<dbReference type="KEGG" id="man:A11S_276"/>